<gene>
    <name evidence="2" type="ORF">TGCAST_388500</name>
</gene>
<dbReference type="AlphaFoldDB" id="A0A425HWE3"/>
<feature type="non-terminal residue" evidence="2">
    <location>
        <position position="187"/>
    </location>
</feature>
<comment type="caution">
    <text evidence="2">The sequence shown here is derived from an EMBL/GenBank/DDBJ whole genome shotgun (WGS) entry which is preliminary data.</text>
</comment>
<dbReference type="VEuPathDB" id="ToxoDB:TGCAST_388500"/>
<dbReference type="Proteomes" id="UP000284452">
    <property type="component" value="Unassembled WGS sequence"/>
</dbReference>
<feature type="region of interest" description="Disordered" evidence="1">
    <location>
        <begin position="83"/>
        <end position="149"/>
    </location>
</feature>
<evidence type="ECO:0000313" key="3">
    <source>
        <dbReference type="Proteomes" id="UP000284452"/>
    </source>
</evidence>
<organism evidence="2 3">
    <name type="scientific">Toxoplasma gondii CAST</name>
    <dbReference type="NCBI Taxonomy" id="943122"/>
    <lineage>
        <taxon>Eukaryota</taxon>
        <taxon>Sar</taxon>
        <taxon>Alveolata</taxon>
        <taxon>Apicomplexa</taxon>
        <taxon>Conoidasida</taxon>
        <taxon>Coccidia</taxon>
        <taxon>Eucoccidiorida</taxon>
        <taxon>Eimeriorina</taxon>
        <taxon>Sarcocystidae</taxon>
        <taxon>Toxoplasma</taxon>
    </lineage>
</organism>
<name>A0A425HWE3_TOXGO</name>
<feature type="compositionally biased region" description="Polar residues" evidence="1">
    <location>
        <begin position="108"/>
        <end position="123"/>
    </location>
</feature>
<evidence type="ECO:0000256" key="1">
    <source>
        <dbReference type="SAM" id="MobiDB-lite"/>
    </source>
</evidence>
<evidence type="ECO:0000313" key="2">
    <source>
        <dbReference type="EMBL" id="RQX70533.1"/>
    </source>
</evidence>
<protein>
    <submittedName>
        <fullName evidence="2">Uncharacterized protein</fullName>
    </submittedName>
</protein>
<dbReference type="EMBL" id="AHIV02001291">
    <property type="protein sequence ID" value="RQX70533.1"/>
    <property type="molecule type" value="Genomic_DNA"/>
</dbReference>
<accession>A0A425HWE3</accession>
<sequence>MLGISSVISSEVGPSTARDSMNPLVCVVPGTKTHSAAKCGYCAARPPIYLSLVWLGALRGQPCSQRGSVARWRSCTPELRLATASHAADPSAEAEDSPDNGNDGLKQSAPQKSDTTSDGCPTSSEDRERPSTSSAGESGRSALSPENQIMVLRARKRQIQGILRDLRFRWSSESKYVKVRMDETGGR</sequence>
<proteinExistence type="predicted"/>
<reference evidence="2 3" key="1">
    <citation type="submission" date="2017-10" db="EMBL/GenBank/DDBJ databases">
        <authorList>
            <person name="Sibley D."/>
            <person name="Venepally P."/>
            <person name="Karamycheva S."/>
            <person name="Hadjithomas M."/>
            <person name="Khan A."/>
            <person name="Brunk B."/>
            <person name="Roos D."/>
            <person name="Caler E."/>
            <person name="Lorenzi H."/>
        </authorList>
    </citation>
    <scope>NUCLEOTIDE SEQUENCE [LARGE SCALE GENOMIC DNA]</scope>
    <source>
        <strain evidence="2 3">CAST</strain>
    </source>
</reference>